<evidence type="ECO:0000313" key="3">
    <source>
        <dbReference type="Proteomes" id="UP001164746"/>
    </source>
</evidence>
<organism evidence="2 3">
    <name type="scientific">Mya arenaria</name>
    <name type="common">Soft-shell clam</name>
    <dbReference type="NCBI Taxonomy" id="6604"/>
    <lineage>
        <taxon>Eukaryota</taxon>
        <taxon>Metazoa</taxon>
        <taxon>Spiralia</taxon>
        <taxon>Lophotrochozoa</taxon>
        <taxon>Mollusca</taxon>
        <taxon>Bivalvia</taxon>
        <taxon>Autobranchia</taxon>
        <taxon>Heteroconchia</taxon>
        <taxon>Euheterodonta</taxon>
        <taxon>Imparidentia</taxon>
        <taxon>Neoheterodontei</taxon>
        <taxon>Myida</taxon>
        <taxon>Myoidea</taxon>
        <taxon>Myidae</taxon>
        <taxon>Mya</taxon>
    </lineage>
</organism>
<sequence length="182" mass="20313">MYCGSAFGQMIPPFFVFPGPKPRERPVTQLNDSVSRHIDISVFTEAKFKGIELYRIVPNATHLMQPLDSREDQGRSINRENFTEKLTEAFLLFYKPLTVINAFKSSGIYPVDSSAISSETLKPALTFSSGSTRSAERHKCGESIPANETTTSEQSKAEGALEAVECVTATPIRWKYKDRVVE</sequence>
<name>A0ABY7EJ65_MYAAR</name>
<evidence type="ECO:0000256" key="1">
    <source>
        <dbReference type="SAM" id="MobiDB-lite"/>
    </source>
</evidence>
<evidence type="ECO:0000313" key="2">
    <source>
        <dbReference type="EMBL" id="WAR09915.1"/>
    </source>
</evidence>
<feature type="non-terminal residue" evidence="2">
    <location>
        <position position="182"/>
    </location>
</feature>
<reference evidence="2" key="1">
    <citation type="submission" date="2022-11" db="EMBL/GenBank/DDBJ databases">
        <title>Centuries of genome instability and evolution in soft-shell clam transmissible cancer (bioRxiv).</title>
        <authorList>
            <person name="Hart S.F.M."/>
            <person name="Yonemitsu M.A."/>
            <person name="Giersch R.M."/>
            <person name="Beal B.F."/>
            <person name="Arriagada G."/>
            <person name="Davis B.W."/>
            <person name="Ostrander E.A."/>
            <person name="Goff S.P."/>
            <person name="Metzger M.J."/>
        </authorList>
    </citation>
    <scope>NUCLEOTIDE SEQUENCE</scope>
    <source>
        <strain evidence="2">MELC-2E11</strain>
        <tissue evidence="2">Siphon/mantle</tissue>
    </source>
</reference>
<accession>A0ABY7EJ65</accession>
<protein>
    <recommendedName>
        <fullName evidence="4">DDE-1 domain-containing protein</fullName>
    </recommendedName>
</protein>
<evidence type="ECO:0008006" key="4">
    <source>
        <dbReference type="Google" id="ProtNLM"/>
    </source>
</evidence>
<gene>
    <name evidence="2" type="ORF">MAR_034991</name>
</gene>
<feature type="region of interest" description="Disordered" evidence="1">
    <location>
        <begin position="132"/>
        <end position="156"/>
    </location>
</feature>
<proteinExistence type="predicted"/>
<dbReference type="EMBL" id="CP111018">
    <property type="protein sequence ID" value="WAR09915.1"/>
    <property type="molecule type" value="Genomic_DNA"/>
</dbReference>
<keyword evidence="3" id="KW-1185">Reference proteome</keyword>
<dbReference type="Proteomes" id="UP001164746">
    <property type="component" value="Chromosome 7"/>
</dbReference>